<dbReference type="EMBL" id="CP012502">
    <property type="protein sequence ID" value="AOM82197.1"/>
    <property type="molecule type" value="Genomic_DNA"/>
</dbReference>
<dbReference type="Gene3D" id="3.40.30.10">
    <property type="entry name" value="Glutaredoxin"/>
    <property type="match status" value="1"/>
</dbReference>
<dbReference type="OrthoDB" id="25753at2"/>
<dbReference type="STRING" id="632773.BBEV_0826"/>
<dbReference type="Pfam" id="PF08534">
    <property type="entry name" value="Redoxin"/>
    <property type="match status" value="1"/>
</dbReference>
<gene>
    <name evidence="3" type="primary">resA-1</name>
    <name evidence="3" type="ORF">BBEV_0826</name>
</gene>
<keyword evidence="1" id="KW-0472">Membrane</keyword>
<evidence type="ECO:0000313" key="4">
    <source>
        <dbReference type="Proteomes" id="UP000094463"/>
    </source>
</evidence>
<dbReference type="InterPro" id="IPR013740">
    <property type="entry name" value="Redoxin"/>
</dbReference>
<evidence type="ECO:0000256" key="1">
    <source>
        <dbReference type="SAM" id="Phobius"/>
    </source>
</evidence>
<dbReference type="PANTHER" id="PTHR42852:SF13">
    <property type="entry name" value="PROTEIN DIPZ"/>
    <property type="match status" value="1"/>
</dbReference>
<dbReference type="InterPro" id="IPR036249">
    <property type="entry name" value="Thioredoxin-like_sf"/>
</dbReference>
<dbReference type="PROSITE" id="PS51352">
    <property type="entry name" value="THIOREDOXIN_2"/>
    <property type="match status" value="1"/>
</dbReference>
<dbReference type="PANTHER" id="PTHR42852">
    <property type="entry name" value="THIOL:DISULFIDE INTERCHANGE PROTEIN DSBE"/>
    <property type="match status" value="1"/>
</dbReference>
<feature type="domain" description="Thioredoxin" evidence="2">
    <location>
        <begin position="33"/>
        <end position="169"/>
    </location>
</feature>
<name>A0A1D7QT93_9BACI</name>
<dbReference type="CDD" id="cd02966">
    <property type="entry name" value="TlpA_like_family"/>
    <property type="match status" value="1"/>
</dbReference>
<dbReference type="KEGG" id="bbev:BBEV_0826"/>
<dbReference type="Proteomes" id="UP000094463">
    <property type="component" value="Chromosome"/>
</dbReference>
<feature type="transmembrane region" description="Helical" evidence="1">
    <location>
        <begin position="6"/>
        <end position="26"/>
    </location>
</feature>
<dbReference type="RefSeq" id="WP_069364310.1">
    <property type="nucleotide sequence ID" value="NZ_CP012502.1"/>
</dbReference>
<dbReference type="AlphaFoldDB" id="A0A1D7QT93"/>
<accession>A0A1D7QT93</accession>
<proteinExistence type="predicted"/>
<organism evidence="3 4">
    <name type="scientific">Salisediminibacterium beveridgei</name>
    <dbReference type="NCBI Taxonomy" id="632773"/>
    <lineage>
        <taxon>Bacteria</taxon>
        <taxon>Bacillati</taxon>
        <taxon>Bacillota</taxon>
        <taxon>Bacilli</taxon>
        <taxon>Bacillales</taxon>
        <taxon>Bacillaceae</taxon>
        <taxon>Salisediminibacterium</taxon>
    </lineage>
</organism>
<dbReference type="GO" id="GO:0016491">
    <property type="term" value="F:oxidoreductase activity"/>
    <property type="evidence" value="ECO:0007669"/>
    <property type="project" value="InterPro"/>
</dbReference>
<dbReference type="InterPro" id="IPR013766">
    <property type="entry name" value="Thioredoxin_domain"/>
</dbReference>
<evidence type="ECO:0000259" key="2">
    <source>
        <dbReference type="PROSITE" id="PS51352"/>
    </source>
</evidence>
<keyword evidence="1" id="KW-1133">Transmembrane helix</keyword>
<sequence>MTKSSVIQLLSGSVVVGMLILFVVGLNMDGNAADVGDEAVAFALEDRDGQLVDIEEHVGERPIVMTFFSTWCSPCRKQTPEVIAFQEEYGDDVLVLTIVKSETRRAVDRFIDDTGYDALNYVFDFNTDVSKEYGIAGQPETIIINEEGIITEHIVGGVSRDMLVMKTNR</sequence>
<keyword evidence="4" id="KW-1185">Reference proteome</keyword>
<keyword evidence="1" id="KW-0812">Transmembrane</keyword>
<protein>
    <submittedName>
        <fullName evidence="3">Cytochrome c-type biogenesis protein ResA</fullName>
    </submittedName>
</protein>
<dbReference type="SUPFAM" id="SSF52833">
    <property type="entry name" value="Thioredoxin-like"/>
    <property type="match status" value="1"/>
</dbReference>
<reference evidence="3 4" key="1">
    <citation type="submission" date="2015-08" db="EMBL/GenBank/DDBJ databases">
        <title>The complete genome sequence of Bacillus beveridgei MLTeJB.</title>
        <authorList>
            <person name="Hanson T.E."/>
            <person name="Mesa C."/>
            <person name="Basesman S.M."/>
            <person name="Oremland R.S."/>
        </authorList>
    </citation>
    <scope>NUCLEOTIDE SEQUENCE [LARGE SCALE GENOMIC DNA]</scope>
    <source>
        <strain evidence="3 4">MLTeJB</strain>
    </source>
</reference>
<evidence type="ECO:0000313" key="3">
    <source>
        <dbReference type="EMBL" id="AOM82197.1"/>
    </source>
</evidence>
<dbReference type="InterPro" id="IPR050553">
    <property type="entry name" value="Thioredoxin_ResA/DsbE_sf"/>
</dbReference>